<reference evidence="1" key="1">
    <citation type="journal article" date="2013" name="Environ. Microbiol.">
        <title>Microbiota from the distal guts of lean and obese adolescents exhibit partial functional redundancy besides clear differences in community structure.</title>
        <authorList>
            <person name="Ferrer M."/>
            <person name="Ruiz A."/>
            <person name="Lanza F."/>
            <person name="Haange S.B."/>
            <person name="Oberbach A."/>
            <person name="Till H."/>
            <person name="Bargiela R."/>
            <person name="Campoy C."/>
            <person name="Segura M.T."/>
            <person name="Richter M."/>
            <person name="von Bergen M."/>
            <person name="Seifert J."/>
            <person name="Suarez A."/>
        </authorList>
    </citation>
    <scope>NUCLEOTIDE SEQUENCE</scope>
</reference>
<organism evidence="1">
    <name type="scientific">human gut metagenome</name>
    <dbReference type="NCBI Taxonomy" id="408170"/>
    <lineage>
        <taxon>unclassified sequences</taxon>
        <taxon>metagenomes</taxon>
        <taxon>organismal metagenomes</taxon>
    </lineage>
</organism>
<accession>K1S659</accession>
<gene>
    <name evidence="1" type="ORF">OBE_14758</name>
</gene>
<protein>
    <submittedName>
        <fullName evidence="1">Single-strand binding protein/Primosomal replication protein n</fullName>
    </submittedName>
</protein>
<comment type="caution">
    <text evidence="1">The sequence shown here is derived from an EMBL/GenBank/DDBJ whole genome shotgun (WGS) entry which is preliminary data.</text>
</comment>
<dbReference type="EMBL" id="AJWZ01010176">
    <property type="protein sequence ID" value="EKC49220.1"/>
    <property type="molecule type" value="Genomic_DNA"/>
</dbReference>
<sequence length="198" mass="22860">MAQHNQTRHVGFLIQNPTILNEGLEGNEKVIMQLRTIRRNIEGYNDKQFEDVIVYYDGTEFIDKMKALKQFDLIDIKGVFNILTVDKSSVCPICGHTNVKYKGSSTFIYPISFSKLNNVQGSFEYDENLPETILRKHYKEVSNQVLIVGTVCSKPEMISNGKLKCCRYKLGVDRKYYIKTQTELTADYPWVYSYGKQA</sequence>
<evidence type="ECO:0000313" key="1">
    <source>
        <dbReference type="EMBL" id="EKC49220.1"/>
    </source>
</evidence>
<feature type="non-terminal residue" evidence="1">
    <location>
        <position position="198"/>
    </location>
</feature>
<proteinExistence type="predicted"/>
<dbReference type="AlphaFoldDB" id="K1S659"/>
<name>K1S659_9ZZZZ</name>